<evidence type="ECO:0000313" key="13">
    <source>
        <dbReference type="EMBL" id="KAK7793997.1"/>
    </source>
</evidence>
<organism evidence="13 14">
    <name type="scientific">Gryllus longicercus</name>
    <dbReference type="NCBI Taxonomy" id="2509291"/>
    <lineage>
        <taxon>Eukaryota</taxon>
        <taxon>Metazoa</taxon>
        <taxon>Ecdysozoa</taxon>
        <taxon>Arthropoda</taxon>
        <taxon>Hexapoda</taxon>
        <taxon>Insecta</taxon>
        <taxon>Pterygota</taxon>
        <taxon>Neoptera</taxon>
        <taxon>Polyneoptera</taxon>
        <taxon>Orthoptera</taxon>
        <taxon>Ensifera</taxon>
        <taxon>Gryllidea</taxon>
        <taxon>Grylloidea</taxon>
        <taxon>Gryllidae</taxon>
        <taxon>Gryllinae</taxon>
        <taxon>Gryllus</taxon>
    </lineage>
</organism>
<dbReference type="PANTHER" id="PTHR46722">
    <property type="entry name" value="MITOCHONDRIAL IMPORT RECEPTOR SUBUNIT TOM7 HOMOLOG"/>
    <property type="match status" value="1"/>
</dbReference>
<dbReference type="Proteomes" id="UP001378592">
    <property type="component" value="Unassembled WGS sequence"/>
</dbReference>
<keyword evidence="10 12" id="KW-0472">Membrane</keyword>
<evidence type="ECO:0000256" key="8">
    <source>
        <dbReference type="ARBA" id="ARBA00022989"/>
    </source>
</evidence>
<dbReference type="Pfam" id="PF08038">
    <property type="entry name" value="Tom7"/>
    <property type="match status" value="1"/>
</dbReference>
<evidence type="ECO:0000256" key="2">
    <source>
        <dbReference type="ARBA" id="ARBA00010917"/>
    </source>
</evidence>
<dbReference type="GO" id="GO:0005742">
    <property type="term" value="C:mitochondrial outer membrane translocase complex"/>
    <property type="evidence" value="ECO:0007669"/>
    <property type="project" value="InterPro"/>
</dbReference>
<keyword evidence="5 12" id="KW-0812">Transmembrane</keyword>
<evidence type="ECO:0000256" key="6">
    <source>
        <dbReference type="ARBA" id="ARBA00022787"/>
    </source>
</evidence>
<dbReference type="PANTHER" id="PTHR46722:SF1">
    <property type="entry name" value="MITOCHONDRIAL IMPORT RECEPTOR SUBUNIT TOM7 HOMOLOG"/>
    <property type="match status" value="1"/>
</dbReference>
<evidence type="ECO:0000256" key="1">
    <source>
        <dbReference type="ARBA" id="ARBA00004572"/>
    </source>
</evidence>
<dbReference type="GO" id="GO:0030150">
    <property type="term" value="P:protein import into mitochondrial matrix"/>
    <property type="evidence" value="ECO:0007669"/>
    <property type="project" value="InterPro"/>
</dbReference>
<reference evidence="13 14" key="1">
    <citation type="submission" date="2024-03" db="EMBL/GenBank/DDBJ databases">
        <title>The genome assembly and annotation of the cricket Gryllus longicercus Weissman &amp; Gray.</title>
        <authorList>
            <person name="Szrajer S."/>
            <person name="Gray D."/>
            <person name="Ylla G."/>
        </authorList>
    </citation>
    <scope>NUCLEOTIDE SEQUENCE [LARGE SCALE GENOMIC DNA]</scope>
    <source>
        <strain evidence="13">DAG 2021-001</strain>
        <tissue evidence="13">Whole body minus gut</tissue>
    </source>
</reference>
<evidence type="ECO:0000256" key="11">
    <source>
        <dbReference type="ARBA" id="ARBA00032786"/>
    </source>
</evidence>
<keyword evidence="8 12" id="KW-1133">Transmembrane helix</keyword>
<comment type="similarity">
    <text evidence="2">Belongs to the Tom7 family.</text>
</comment>
<evidence type="ECO:0000256" key="4">
    <source>
        <dbReference type="ARBA" id="ARBA00022448"/>
    </source>
</evidence>
<proteinExistence type="inferred from homology"/>
<evidence type="ECO:0000256" key="7">
    <source>
        <dbReference type="ARBA" id="ARBA00022927"/>
    </source>
</evidence>
<gene>
    <name evidence="13" type="ORF">R5R35_003960</name>
</gene>
<evidence type="ECO:0000256" key="9">
    <source>
        <dbReference type="ARBA" id="ARBA00023128"/>
    </source>
</evidence>
<dbReference type="InterPro" id="IPR012621">
    <property type="entry name" value="Tom7"/>
</dbReference>
<dbReference type="AlphaFoldDB" id="A0AAN9VBG0"/>
<evidence type="ECO:0000256" key="10">
    <source>
        <dbReference type="ARBA" id="ARBA00023136"/>
    </source>
</evidence>
<dbReference type="GO" id="GO:1903955">
    <property type="term" value="P:positive regulation of protein targeting to mitochondrion"/>
    <property type="evidence" value="ECO:0007669"/>
    <property type="project" value="TreeGrafter"/>
</dbReference>
<sequence>MVQMSQGTKDRVSFVVGVSKFAFHWGFIPTVLYLGFKKGADAGMPELSLLNLLWQ</sequence>
<keyword evidence="7" id="KW-0653">Protein transport</keyword>
<evidence type="ECO:0000256" key="5">
    <source>
        <dbReference type="ARBA" id="ARBA00022692"/>
    </source>
</evidence>
<evidence type="ECO:0000313" key="14">
    <source>
        <dbReference type="Proteomes" id="UP001378592"/>
    </source>
</evidence>
<feature type="transmembrane region" description="Helical" evidence="12">
    <location>
        <begin position="12"/>
        <end position="36"/>
    </location>
</feature>
<keyword evidence="14" id="KW-1185">Reference proteome</keyword>
<dbReference type="EMBL" id="JAZDUA010000353">
    <property type="protein sequence ID" value="KAK7793997.1"/>
    <property type="molecule type" value="Genomic_DNA"/>
</dbReference>
<evidence type="ECO:0000256" key="3">
    <source>
        <dbReference type="ARBA" id="ARBA00014537"/>
    </source>
</evidence>
<name>A0AAN9VBG0_9ORTH</name>
<keyword evidence="6" id="KW-1000">Mitochondrion outer membrane</keyword>
<comment type="subcellular location">
    <subcellularLocation>
        <location evidence="1">Mitochondrion outer membrane</location>
        <topology evidence="1">Single-pass membrane protein</topology>
    </subcellularLocation>
</comment>
<evidence type="ECO:0000256" key="12">
    <source>
        <dbReference type="SAM" id="Phobius"/>
    </source>
</evidence>
<keyword evidence="9" id="KW-0496">Mitochondrion</keyword>
<keyword evidence="4" id="KW-0813">Transport</keyword>
<protein>
    <recommendedName>
        <fullName evidence="3">Mitochondrial import receptor subunit TOM7 homolog</fullName>
    </recommendedName>
    <alternativeName>
        <fullName evidence="11">Translocase of outer membrane 7 kDa subunit homolog</fullName>
    </alternativeName>
</protein>
<accession>A0AAN9VBG0</accession>
<comment type="caution">
    <text evidence="13">The sequence shown here is derived from an EMBL/GenBank/DDBJ whole genome shotgun (WGS) entry which is preliminary data.</text>
</comment>